<accession>A0A095Y9Z1</accession>
<dbReference type="EMBL" id="JRNE01000003">
    <property type="protein sequence ID" value="KGF19250.1"/>
    <property type="molecule type" value="Genomic_DNA"/>
</dbReference>
<name>A0A095Y9Z1_9CORY</name>
<feature type="region of interest" description="Disordered" evidence="1">
    <location>
        <begin position="23"/>
        <end position="42"/>
    </location>
</feature>
<organism evidence="2 3">
    <name type="scientific">Corynebacterium freneyi DNF00450</name>
    <dbReference type="NCBI Taxonomy" id="1287475"/>
    <lineage>
        <taxon>Bacteria</taxon>
        <taxon>Bacillati</taxon>
        <taxon>Actinomycetota</taxon>
        <taxon>Actinomycetes</taxon>
        <taxon>Mycobacteriales</taxon>
        <taxon>Corynebacteriaceae</taxon>
        <taxon>Corynebacterium</taxon>
    </lineage>
</organism>
<evidence type="ECO:0000313" key="3">
    <source>
        <dbReference type="Proteomes" id="UP000029548"/>
    </source>
</evidence>
<evidence type="ECO:0000256" key="1">
    <source>
        <dbReference type="SAM" id="MobiDB-lite"/>
    </source>
</evidence>
<protein>
    <submittedName>
        <fullName evidence="2">Uncharacterized protein</fullName>
    </submittedName>
</protein>
<comment type="caution">
    <text evidence="2">The sequence shown here is derived from an EMBL/GenBank/DDBJ whole genome shotgun (WGS) entry which is preliminary data.</text>
</comment>
<evidence type="ECO:0000313" key="2">
    <source>
        <dbReference type="EMBL" id="KGF19250.1"/>
    </source>
</evidence>
<proteinExistence type="predicted"/>
<dbReference type="AlphaFoldDB" id="A0A095Y9Z1"/>
<sequence>MSIGMPAMIATMAKAYPHVARRLSRRPSSEASRFSGPGTGADEAPLVEAVLVDAAPAEAVLAGADPDEAPLVDAVSLGDAARPEEGVVVDEGTVADEVLVEEVVVMIVLLKSWRGFR</sequence>
<gene>
    <name evidence="2" type="ORF">HMPREF1650_00120</name>
</gene>
<reference evidence="2 3" key="1">
    <citation type="submission" date="2014-07" db="EMBL/GenBank/DDBJ databases">
        <authorList>
            <person name="McCorrison J."/>
            <person name="Sanka R."/>
            <person name="Torralba M."/>
            <person name="Gillis M."/>
            <person name="Haft D.H."/>
            <person name="Methe B."/>
            <person name="Sutton G."/>
            <person name="Nelson K.E."/>
        </authorList>
    </citation>
    <scope>NUCLEOTIDE SEQUENCE [LARGE SCALE GENOMIC DNA]</scope>
    <source>
        <strain evidence="2 3">DNF00450</strain>
    </source>
</reference>
<dbReference type="Proteomes" id="UP000029548">
    <property type="component" value="Unassembled WGS sequence"/>
</dbReference>